<reference evidence="1" key="1">
    <citation type="submission" date="2023-06" db="EMBL/GenBank/DDBJ databases">
        <title>Genome-scale phylogeny and comparative genomics of the fungal order Sordariales.</title>
        <authorList>
            <consortium name="Lawrence Berkeley National Laboratory"/>
            <person name="Hensen N."/>
            <person name="Bonometti L."/>
            <person name="Westerberg I."/>
            <person name="Brannstrom I.O."/>
            <person name="Guillou S."/>
            <person name="Cros-Aarteil S."/>
            <person name="Calhoun S."/>
            <person name="Haridas S."/>
            <person name="Kuo A."/>
            <person name="Mondo S."/>
            <person name="Pangilinan J."/>
            <person name="Riley R."/>
            <person name="Labutti K."/>
            <person name="Andreopoulos B."/>
            <person name="Lipzen A."/>
            <person name="Chen C."/>
            <person name="Yanf M."/>
            <person name="Daum C."/>
            <person name="Ng V."/>
            <person name="Clum A."/>
            <person name="Steindorff A."/>
            <person name="Ohm R."/>
            <person name="Martin F."/>
            <person name="Silar P."/>
            <person name="Natvig D."/>
            <person name="Lalanne C."/>
            <person name="Gautier V."/>
            <person name="Ament-Velasquez S.L."/>
            <person name="Kruys A."/>
            <person name="Hutchinson M.I."/>
            <person name="Powell A.J."/>
            <person name="Barry K."/>
            <person name="Miller A.N."/>
            <person name="Grigoriev I.V."/>
            <person name="Debuchy R."/>
            <person name="Gladieux P."/>
            <person name="Thoren M.H."/>
            <person name="Johannesson H."/>
        </authorList>
    </citation>
    <scope>NUCLEOTIDE SEQUENCE</scope>
    <source>
        <strain evidence="1">CBS 606.72</strain>
    </source>
</reference>
<gene>
    <name evidence="1" type="ORF">B0T14DRAFT_570829</name>
</gene>
<keyword evidence="2" id="KW-1185">Reference proteome</keyword>
<accession>A0AA39W489</accession>
<evidence type="ECO:0000313" key="1">
    <source>
        <dbReference type="EMBL" id="KAK0610899.1"/>
    </source>
</evidence>
<comment type="caution">
    <text evidence="1">The sequence shown here is derived from an EMBL/GenBank/DDBJ whole genome shotgun (WGS) entry which is preliminary data.</text>
</comment>
<dbReference type="Proteomes" id="UP001175000">
    <property type="component" value="Unassembled WGS sequence"/>
</dbReference>
<sequence>MDIGVRGEKLRGSELLVEVAGLLREKGIGREVIKRAFKEGRMAEKGKLPPEVMEMVKGYFGEALPMTREKAEGHRLELMKGRMGFQEKAREDRVEKTYNFCEH</sequence>
<dbReference type="AlphaFoldDB" id="A0AA39W489"/>
<proteinExistence type="predicted"/>
<name>A0AA39W489_9PEZI</name>
<protein>
    <submittedName>
        <fullName evidence="1">Uncharacterized protein</fullName>
    </submittedName>
</protein>
<organism evidence="1 2">
    <name type="scientific">Immersiella caudata</name>
    <dbReference type="NCBI Taxonomy" id="314043"/>
    <lineage>
        <taxon>Eukaryota</taxon>
        <taxon>Fungi</taxon>
        <taxon>Dikarya</taxon>
        <taxon>Ascomycota</taxon>
        <taxon>Pezizomycotina</taxon>
        <taxon>Sordariomycetes</taxon>
        <taxon>Sordariomycetidae</taxon>
        <taxon>Sordariales</taxon>
        <taxon>Lasiosphaeriaceae</taxon>
        <taxon>Immersiella</taxon>
    </lineage>
</organism>
<dbReference type="EMBL" id="JAULSU010000007">
    <property type="protein sequence ID" value="KAK0610899.1"/>
    <property type="molecule type" value="Genomic_DNA"/>
</dbReference>
<evidence type="ECO:0000313" key="2">
    <source>
        <dbReference type="Proteomes" id="UP001175000"/>
    </source>
</evidence>